<name>A0A2T5IVK4_9GAMM</name>
<dbReference type="NCBIfam" id="NF007955">
    <property type="entry name" value="PRK10674.1"/>
    <property type="match status" value="1"/>
</dbReference>
<sequence length="479" mass="55537">MARHLIWFRADLRTIDNTALHSACLDPQAEVIALFFISTEQWQQHQMAGCRVDFDLRTLTVLSQTLATLNIPLIICHSPHFNSQIDDLSDFCKQHHIEAVYYNFQYEINERKRDLAVKEKLSQAGIHCFGYHDQCIVAPSTLLTGEGKYYSVYTPFKKSWLQAVQRQAVVVYPAPQKRISCPLTSSVVPNVLSEFSSHLSPAFAQQEWPAGEEVALTRLHDFCRHHIRRYQQERDFPALNHTSRLSPYLANGSLSLRQCYQAATLEAADYGASKDIDHWISELIWRDFYKHIMVGFSRVCKHLPFRLETRQLKWRHDEADFQRWCDGKTGFPLVDAAMRQLNTTGWMHNRLRMVTAMFLTKDLFIDWRWGERYFMERLIDGDLSANNGGWQWSASTGNDAAPYFRIFNPARQSEKFDPQGTFIRQFVPELAHLDDKQIHEPHAKQFQVGLNYPTPMVNHKTASAETIQHFQSLKQIDGG</sequence>
<evidence type="ECO:0000256" key="13">
    <source>
        <dbReference type="PIRSR" id="PIRSR602081-2"/>
    </source>
</evidence>
<feature type="site" description="Electron transfer via tryptophanyl radical" evidence="13">
    <location>
        <position position="367"/>
    </location>
</feature>
<comment type="function">
    <text evidence="10">Involved in repair of UV radiation-induced DNA damage. Catalyzes the light-dependent monomerization (300-600 nm) of cyclobutyl pyrimidine dimers (in cis-syn configuration), which are formed between adjacent bases on the same DNA strand upon exposure to ultraviolet radiation.</text>
</comment>
<dbReference type="FunFam" id="1.10.579.10:FF:000003">
    <property type="entry name" value="Deoxyribodipyrimidine photo-lyase"/>
    <property type="match status" value="1"/>
</dbReference>
<reference evidence="16 17" key="1">
    <citation type="submission" date="2018-04" db="EMBL/GenBank/DDBJ databases">
        <title>Genomic Encyclopedia of Archaeal and Bacterial Type Strains, Phase II (KMG-II): from individual species to whole genera.</title>
        <authorList>
            <person name="Goeker M."/>
        </authorList>
    </citation>
    <scope>NUCLEOTIDE SEQUENCE [LARGE SCALE GENOMIC DNA]</scope>
    <source>
        <strain evidence="16 17">DSM 5822</strain>
    </source>
</reference>
<comment type="cofactor">
    <cofactor evidence="12">
        <name>FAD</name>
        <dbReference type="ChEBI" id="CHEBI:57692"/>
    </cofactor>
    <text evidence="12">Binds 1 FAD per subunit.</text>
</comment>
<dbReference type="SUPFAM" id="SSF52425">
    <property type="entry name" value="Cryptochrome/photolyase, N-terminal domain"/>
    <property type="match status" value="1"/>
</dbReference>
<dbReference type="InterPro" id="IPR014729">
    <property type="entry name" value="Rossmann-like_a/b/a_fold"/>
</dbReference>
<evidence type="ECO:0000256" key="8">
    <source>
        <dbReference type="ARBA" id="ARBA00031671"/>
    </source>
</evidence>
<organism evidence="16 17">
    <name type="scientific">Agitococcus lubricus</name>
    <dbReference type="NCBI Taxonomy" id="1077255"/>
    <lineage>
        <taxon>Bacteria</taxon>
        <taxon>Pseudomonadati</taxon>
        <taxon>Pseudomonadota</taxon>
        <taxon>Gammaproteobacteria</taxon>
        <taxon>Moraxellales</taxon>
        <taxon>Moraxellaceae</taxon>
        <taxon>Agitococcus</taxon>
    </lineage>
</organism>
<comment type="catalytic activity">
    <reaction evidence="9">
        <text>cyclobutadipyrimidine (in DNA) = 2 pyrimidine residues (in DNA).</text>
        <dbReference type="EC" id="4.1.99.3"/>
    </reaction>
</comment>
<dbReference type="Gene3D" id="3.40.50.620">
    <property type="entry name" value="HUPs"/>
    <property type="match status" value="1"/>
</dbReference>
<comment type="similarity">
    <text evidence="14">Belongs to the DNA photolyase family.</text>
</comment>
<dbReference type="Pfam" id="PF00875">
    <property type="entry name" value="DNA_photolyase"/>
    <property type="match status" value="1"/>
</dbReference>
<protein>
    <recommendedName>
        <fullName evidence="4">Deoxyribodipyrimidine photo-lyase</fullName>
        <ecNumber evidence="3">4.1.99.3</ecNumber>
    </recommendedName>
    <alternativeName>
        <fullName evidence="8">DNA photolyase</fullName>
    </alternativeName>
    <alternativeName>
        <fullName evidence="11">Photoreactivating enzyme</fullName>
    </alternativeName>
</protein>
<keyword evidence="17" id="KW-1185">Reference proteome</keyword>
<keyword evidence="6 12" id="KW-0274">FAD</keyword>
<accession>A0A2T5IVK4</accession>
<comment type="similarity">
    <text evidence="2">Belongs to the DNA photolyase class-1 family.</text>
</comment>
<dbReference type="RefSeq" id="WP_107866664.1">
    <property type="nucleotide sequence ID" value="NZ_QAON01000016.1"/>
</dbReference>
<dbReference type="Proteomes" id="UP000244223">
    <property type="component" value="Unassembled WGS sequence"/>
</dbReference>
<dbReference type="InterPro" id="IPR005101">
    <property type="entry name" value="Cryptochr/Photolyase_FAD-bd"/>
</dbReference>
<dbReference type="Gene3D" id="1.25.40.80">
    <property type="match status" value="1"/>
</dbReference>
<dbReference type="PROSITE" id="PS00394">
    <property type="entry name" value="DNA_PHOTOLYASES_1_1"/>
    <property type="match status" value="1"/>
</dbReference>
<evidence type="ECO:0000256" key="11">
    <source>
        <dbReference type="ARBA" id="ARBA00083107"/>
    </source>
</evidence>
<evidence type="ECO:0000256" key="3">
    <source>
        <dbReference type="ARBA" id="ARBA00013149"/>
    </source>
</evidence>
<dbReference type="AlphaFoldDB" id="A0A2T5IVK4"/>
<dbReference type="PROSITE" id="PS51645">
    <property type="entry name" value="PHR_CRY_ALPHA_BETA"/>
    <property type="match status" value="1"/>
</dbReference>
<evidence type="ECO:0000313" key="16">
    <source>
        <dbReference type="EMBL" id="PTQ87899.1"/>
    </source>
</evidence>
<evidence type="ECO:0000256" key="4">
    <source>
        <dbReference type="ARBA" id="ARBA00014046"/>
    </source>
</evidence>
<feature type="domain" description="Photolyase/cryptochrome alpha/beta" evidence="15">
    <location>
        <begin position="2"/>
        <end position="136"/>
    </location>
</feature>
<evidence type="ECO:0000256" key="9">
    <source>
        <dbReference type="ARBA" id="ARBA00033999"/>
    </source>
</evidence>
<evidence type="ECO:0000256" key="7">
    <source>
        <dbReference type="ARBA" id="ARBA00022991"/>
    </source>
</evidence>
<feature type="binding site" evidence="12">
    <location>
        <begin position="242"/>
        <end position="246"/>
    </location>
    <ligand>
        <name>FAD</name>
        <dbReference type="ChEBI" id="CHEBI:57692"/>
    </ligand>
</feature>
<evidence type="ECO:0000256" key="5">
    <source>
        <dbReference type="ARBA" id="ARBA00022630"/>
    </source>
</evidence>
<gene>
    <name evidence="16" type="ORF">C8N29_11666</name>
</gene>
<dbReference type="GO" id="GO:0071949">
    <property type="term" value="F:FAD binding"/>
    <property type="evidence" value="ECO:0007669"/>
    <property type="project" value="TreeGrafter"/>
</dbReference>
<dbReference type="GO" id="GO:0000719">
    <property type="term" value="P:photoreactive repair"/>
    <property type="evidence" value="ECO:0007669"/>
    <property type="project" value="UniProtKB-ARBA"/>
</dbReference>
<evidence type="ECO:0000256" key="1">
    <source>
        <dbReference type="ARBA" id="ARBA00001932"/>
    </source>
</evidence>
<feature type="binding site" evidence="12">
    <location>
        <begin position="282"/>
        <end position="289"/>
    </location>
    <ligand>
        <name>FAD</name>
        <dbReference type="ChEBI" id="CHEBI:57692"/>
    </ligand>
</feature>
<comment type="caution">
    <text evidence="16">The sequence shown here is derived from an EMBL/GenBank/DDBJ whole genome shotgun (WGS) entry which is preliminary data.</text>
</comment>
<feature type="binding site" evidence="12">
    <location>
        <position position="230"/>
    </location>
    <ligand>
        <name>FAD</name>
        <dbReference type="ChEBI" id="CHEBI:57692"/>
    </ligand>
</feature>
<dbReference type="InterPro" id="IPR018394">
    <property type="entry name" value="DNA_photolyase_1_CS_C"/>
</dbReference>
<dbReference type="EC" id="4.1.99.3" evidence="3"/>
<feature type="site" description="Electron transfer via tryptophanyl radical" evidence="13">
    <location>
        <position position="390"/>
    </location>
</feature>
<evidence type="ECO:0000256" key="10">
    <source>
        <dbReference type="ARBA" id="ARBA00059220"/>
    </source>
</evidence>
<dbReference type="SUPFAM" id="SSF48173">
    <property type="entry name" value="Cryptochrome/photolyase FAD-binding domain"/>
    <property type="match status" value="1"/>
</dbReference>
<dbReference type="Gene3D" id="1.10.579.10">
    <property type="entry name" value="DNA Cyclobutane Dipyrimidine Photolyase, subunit A, domain 3"/>
    <property type="match status" value="1"/>
</dbReference>
<dbReference type="PANTHER" id="PTHR11455">
    <property type="entry name" value="CRYPTOCHROME"/>
    <property type="match status" value="1"/>
</dbReference>
<dbReference type="OrthoDB" id="9772484at2"/>
<evidence type="ECO:0000256" key="14">
    <source>
        <dbReference type="RuleBase" id="RU004182"/>
    </source>
</evidence>
<evidence type="ECO:0000256" key="2">
    <source>
        <dbReference type="ARBA" id="ARBA00005862"/>
    </source>
</evidence>
<feature type="binding site" evidence="12">
    <location>
        <position position="279"/>
    </location>
    <ligand>
        <name>FAD</name>
        <dbReference type="ChEBI" id="CHEBI:57692"/>
    </ligand>
</feature>
<keyword evidence="16" id="KW-0456">Lyase</keyword>
<dbReference type="PRINTS" id="PR00147">
    <property type="entry name" value="DNAPHOTLYASE"/>
</dbReference>
<feature type="site" description="Electron transfer via tryptophanyl radical" evidence="13">
    <location>
        <position position="314"/>
    </location>
</feature>
<dbReference type="InterPro" id="IPR036134">
    <property type="entry name" value="Crypto/Photolyase_FAD-like_sf"/>
</dbReference>
<dbReference type="InterPro" id="IPR006050">
    <property type="entry name" value="DNA_photolyase_N"/>
</dbReference>
<evidence type="ECO:0000256" key="6">
    <source>
        <dbReference type="ARBA" id="ARBA00022827"/>
    </source>
</evidence>
<dbReference type="InterPro" id="IPR036155">
    <property type="entry name" value="Crypto/Photolyase_N_sf"/>
</dbReference>
<evidence type="ECO:0000256" key="12">
    <source>
        <dbReference type="PIRSR" id="PIRSR602081-1"/>
    </source>
</evidence>
<dbReference type="EMBL" id="QAON01000016">
    <property type="protein sequence ID" value="PTQ87899.1"/>
    <property type="molecule type" value="Genomic_DNA"/>
</dbReference>
<proteinExistence type="inferred from homology"/>
<dbReference type="GO" id="GO:0003904">
    <property type="term" value="F:deoxyribodipyrimidine photo-lyase activity"/>
    <property type="evidence" value="ECO:0007669"/>
    <property type="project" value="UniProtKB-EC"/>
</dbReference>
<dbReference type="Pfam" id="PF03441">
    <property type="entry name" value="FAD_binding_7"/>
    <property type="match status" value="1"/>
</dbReference>
<dbReference type="GO" id="GO:0003677">
    <property type="term" value="F:DNA binding"/>
    <property type="evidence" value="ECO:0007669"/>
    <property type="project" value="TreeGrafter"/>
</dbReference>
<evidence type="ECO:0000259" key="15">
    <source>
        <dbReference type="PROSITE" id="PS51645"/>
    </source>
</evidence>
<feature type="binding site" evidence="12">
    <location>
        <begin position="380"/>
        <end position="382"/>
    </location>
    <ligand>
        <name>FAD</name>
        <dbReference type="ChEBI" id="CHEBI:57692"/>
    </ligand>
</feature>
<dbReference type="InterPro" id="IPR002081">
    <property type="entry name" value="Cryptochrome/DNA_photolyase_1"/>
</dbReference>
<dbReference type="PANTHER" id="PTHR11455:SF9">
    <property type="entry name" value="CRYPTOCHROME CIRCADIAN CLOCK 5 ISOFORM X1"/>
    <property type="match status" value="1"/>
</dbReference>
<evidence type="ECO:0000313" key="17">
    <source>
        <dbReference type="Proteomes" id="UP000244223"/>
    </source>
</evidence>
<keyword evidence="7 14" id="KW-0157">Chromophore</keyword>
<comment type="cofactor">
    <cofactor evidence="1">
        <name>(6R)-5,10-methylene-5,6,7,8-tetrahydrofolate</name>
        <dbReference type="ChEBI" id="CHEBI:15636"/>
    </cofactor>
</comment>
<dbReference type="GO" id="GO:0009416">
    <property type="term" value="P:response to light stimulus"/>
    <property type="evidence" value="ECO:0007669"/>
    <property type="project" value="TreeGrafter"/>
</dbReference>
<keyword evidence="5 12" id="KW-0285">Flavoprotein</keyword>